<evidence type="ECO:0000259" key="4">
    <source>
        <dbReference type="PROSITE" id="PS50949"/>
    </source>
</evidence>
<evidence type="ECO:0000256" key="2">
    <source>
        <dbReference type="ARBA" id="ARBA00023125"/>
    </source>
</evidence>
<dbReference type="RefSeq" id="WP_285453534.1">
    <property type="nucleotide sequence ID" value="NZ_CP127173.1"/>
</dbReference>
<dbReference type="InterPro" id="IPR008920">
    <property type="entry name" value="TF_FadR/GntR_C"/>
</dbReference>
<gene>
    <name evidence="5" type="ORF">QP939_47675</name>
</gene>
<keyword evidence="3" id="KW-0804">Transcription</keyword>
<dbReference type="PANTHER" id="PTHR43537">
    <property type="entry name" value="TRANSCRIPTIONAL REGULATOR, GNTR FAMILY"/>
    <property type="match status" value="1"/>
</dbReference>
<dbReference type="PRINTS" id="PR00035">
    <property type="entry name" value="HTHGNTR"/>
</dbReference>
<dbReference type="Pfam" id="PF07729">
    <property type="entry name" value="FCD"/>
    <property type="match status" value="1"/>
</dbReference>
<evidence type="ECO:0000256" key="3">
    <source>
        <dbReference type="ARBA" id="ARBA00023163"/>
    </source>
</evidence>
<organism evidence="5 6">
    <name type="scientific">Amycolatopsis nalaikhensis</name>
    <dbReference type="NCBI Taxonomy" id="715472"/>
    <lineage>
        <taxon>Bacteria</taxon>
        <taxon>Bacillati</taxon>
        <taxon>Actinomycetota</taxon>
        <taxon>Actinomycetes</taxon>
        <taxon>Pseudonocardiales</taxon>
        <taxon>Pseudonocardiaceae</taxon>
        <taxon>Amycolatopsis</taxon>
    </lineage>
</organism>
<keyword evidence="6" id="KW-1185">Reference proteome</keyword>
<dbReference type="Proteomes" id="UP001227101">
    <property type="component" value="Chromosome"/>
</dbReference>
<dbReference type="Gene3D" id="1.10.10.10">
    <property type="entry name" value="Winged helix-like DNA-binding domain superfamily/Winged helix DNA-binding domain"/>
    <property type="match status" value="1"/>
</dbReference>
<evidence type="ECO:0000256" key="1">
    <source>
        <dbReference type="ARBA" id="ARBA00023015"/>
    </source>
</evidence>
<dbReference type="SUPFAM" id="SSF48008">
    <property type="entry name" value="GntR ligand-binding domain-like"/>
    <property type="match status" value="1"/>
</dbReference>
<dbReference type="CDD" id="cd07377">
    <property type="entry name" value="WHTH_GntR"/>
    <property type="match status" value="1"/>
</dbReference>
<dbReference type="SMART" id="SM00895">
    <property type="entry name" value="FCD"/>
    <property type="match status" value="1"/>
</dbReference>
<proteinExistence type="predicted"/>
<dbReference type="EMBL" id="CP127173">
    <property type="protein sequence ID" value="WIV56396.1"/>
    <property type="molecule type" value="Genomic_DNA"/>
</dbReference>
<dbReference type="InterPro" id="IPR036390">
    <property type="entry name" value="WH_DNA-bd_sf"/>
</dbReference>
<dbReference type="PANTHER" id="PTHR43537:SF24">
    <property type="entry name" value="GLUCONATE OPERON TRANSCRIPTIONAL REPRESSOR"/>
    <property type="match status" value="1"/>
</dbReference>
<dbReference type="Gene3D" id="1.20.120.530">
    <property type="entry name" value="GntR ligand-binding domain-like"/>
    <property type="match status" value="1"/>
</dbReference>
<dbReference type="Pfam" id="PF00392">
    <property type="entry name" value="GntR"/>
    <property type="match status" value="1"/>
</dbReference>
<keyword evidence="2" id="KW-0238">DNA-binding</keyword>
<reference evidence="5 6" key="1">
    <citation type="submission" date="2023-06" db="EMBL/GenBank/DDBJ databases">
        <authorList>
            <person name="Oyuntsetseg B."/>
            <person name="Kim S.B."/>
        </authorList>
    </citation>
    <scope>NUCLEOTIDE SEQUENCE [LARGE SCALE GENOMIC DNA]</scope>
    <source>
        <strain evidence="5 6">2-2</strain>
    </source>
</reference>
<feature type="domain" description="HTH gntR-type" evidence="4">
    <location>
        <begin position="13"/>
        <end position="83"/>
    </location>
</feature>
<evidence type="ECO:0000313" key="6">
    <source>
        <dbReference type="Proteomes" id="UP001227101"/>
    </source>
</evidence>
<dbReference type="PROSITE" id="PS50949">
    <property type="entry name" value="HTH_GNTR"/>
    <property type="match status" value="1"/>
</dbReference>
<dbReference type="InterPro" id="IPR011711">
    <property type="entry name" value="GntR_C"/>
</dbReference>
<dbReference type="SMART" id="SM00345">
    <property type="entry name" value="HTH_GNTR"/>
    <property type="match status" value="1"/>
</dbReference>
<sequence length="244" mass="26314">MTDRDARLRKKVQTAPQQIASLIKEAILEGSLPPGAQLPSETEIAENFGVSRPTIREALRTLKSTGVITAARGRHGGHRISDGSTASLARGMGDYMTLAIGANHVGYRDIFEVRSELDLLAASTAAQRRTEEDVDALRELAGTESASGSVEAALRYDLAFHRKIAECSHNQLIVAFMSATIVVFQDCDVDLDMFSQDSVLAHLDDVREAVIAGDSGRAREAMHRHVGLSGALCGVPLDPARRPR</sequence>
<accession>A0ABY8XLF3</accession>
<protein>
    <submittedName>
        <fullName evidence="5">GntR family transcriptional regulator</fullName>
    </submittedName>
</protein>
<dbReference type="InterPro" id="IPR000524">
    <property type="entry name" value="Tscrpt_reg_HTH_GntR"/>
</dbReference>
<evidence type="ECO:0000313" key="5">
    <source>
        <dbReference type="EMBL" id="WIV56396.1"/>
    </source>
</evidence>
<dbReference type="SUPFAM" id="SSF46785">
    <property type="entry name" value="Winged helix' DNA-binding domain"/>
    <property type="match status" value="1"/>
</dbReference>
<name>A0ABY8XLF3_9PSEU</name>
<dbReference type="InterPro" id="IPR036388">
    <property type="entry name" value="WH-like_DNA-bd_sf"/>
</dbReference>
<keyword evidence="1" id="KW-0805">Transcription regulation</keyword>